<comment type="caution">
    <text evidence="1">The sequence shown here is derived from an EMBL/GenBank/DDBJ whole genome shotgun (WGS) entry which is preliminary data.</text>
</comment>
<keyword evidence="2" id="KW-1185">Reference proteome</keyword>
<evidence type="ECO:0000313" key="1">
    <source>
        <dbReference type="EMBL" id="KAK3378997.1"/>
    </source>
</evidence>
<evidence type="ECO:0000313" key="2">
    <source>
        <dbReference type="Proteomes" id="UP001287356"/>
    </source>
</evidence>
<dbReference type="Pfam" id="PF11917">
    <property type="entry name" value="DUF3435"/>
    <property type="match status" value="1"/>
</dbReference>
<organism evidence="1 2">
    <name type="scientific">Lasiosphaeria ovina</name>
    <dbReference type="NCBI Taxonomy" id="92902"/>
    <lineage>
        <taxon>Eukaryota</taxon>
        <taxon>Fungi</taxon>
        <taxon>Dikarya</taxon>
        <taxon>Ascomycota</taxon>
        <taxon>Pezizomycotina</taxon>
        <taxon>Sordariomycetes</taxon>
        <taxon>Sordariomycetidae</taxon>
        <taxon>Sordariales</taxon>
        <taxon>Lasiosphaeriaceae</taxon>
        <taxon>Lasiosphaeria</taxon>
    </lineage>
</organism>
<accession>A0AAE0KMM8</accession>
<dbReference type="PANTHER" id="PTHR37535:SF3">
    <property type="entry name" value="FLUG DOMAIN-CONTAINING PROTEIN"/>
    <property type="match status" value="1"/>
</dbReference>
<protein>
    <recommendedName>
        <fullName evidence="3">FluG domain-containing protein</fullName>
    </recommendedName>
</protein>
<dbReference type="Proteomes" id="UP001287356">
    <property type="component" value="Unassembled WGS sequence"/>
</dbReference>
<gene>
    <name evidence="1" type="ORF">B0T24DRAFT_520226</name>
</gene>
<dbReference type="AlphaFoldDB" id="A0AAE0KMM8"/>
<reference evidence="1" key="1">
    <citation type="journal article" date="2023" name="Mol. Phylogenet. Evol.">
        <title>Genome-scale phylogeny and comparative genomics of the fungal order Sordariales.</title>
        <authorList>
            <person name="Hensen N."/>
            <person name="Bonometti L."/>
            <person name="Westerberg I."/>
            <person name="Brannstrom I.O."/>
            <person name="Guillou S."/>
            <person name="Cros-Aarteil S."/>
            <person name="Calhoun S."/>
            <person name="Haridas S."/>
            <person name="Kuo A."/>
            <person name="Mondo S."/>
            <person name="Pangilinan J."/>
            <person name="Riley R."/>
            <person name="LaButti K."/>
            <person name="Andreopoulos B."/>
            <person name="Lipzen A."/>
            <person name="Chen C."/>
            <person name="Yan M."/>
            <person name="Daum C."/>
            <person name="Ng V."/>
            <person name="Clum A."/>
            <person name="Steindorff A."/>
            <person name="Ohm R.A."/>
            <person name="Martin F."/>
            <person name="Silar P."/>
            <person name="Natvig D.O."/>
            <person name="Lalanne C."/>
            <person name="Gautier V."/>
            <person name="Ament-Velasquez S.L."/>
            <person name="Kruys A."/>
            <person name="Hutchinson M.I."/>
            <person name="Powell A.J."/>
            <person name="Barry K."/>
            <person name="Miller A.N."/>
            <person name="Grigoriev I.V."/>
            <person name="Debuchy R."/>
            <person name="Gladieux P."/>
            <person name="Hiltunen Thoren M."/>
            <person name="Johannesson H."/>
        </authorList>
    </citation>
    <scope>NUCLEOTIDE SEQUENCE</scope>
    <source>
        <strain evidence="1">CBS 958.72</strain>
    </source>
</reference>
<dbReference type="PANTHER" id="PTHR37535">
    <property type="entry name" value="FLUG DOMAIN PROTEIN"/>
    <property type="match status" value="1"/>
</dbReference>
<dbReference type="EMBL" id="JAULSN010000002">
    <property type="protein sequence ID" value="KAK3378997.1"/>
    <property type="molecule type" value="Genomic_DNA"/>
</dbReference>
<proteinExistence type="predicted"/>
<evidence type="ECO:0008006" key="3">
    <source>
        <dbReference type="Google" id="ProtNLM"/>
    </source>
</evidence>
<name>A0AAE0KMM8_9PEZI</name>
<dbReference type="InterPro" id="IPR021842">
    <property type="entry name" value="DUF3435"/>
</dbReference>
<sequence>MARALSENAFEADYKSVDELFQRPNLEHVDQVPLKWKEELITEDRLLVSIGYDQYWKIWRRATWALGLRDILRPYSTRVGAGATLNGHLTPVIRNWILGHNGDIFRKYYQPDFSSEDLMKFAFGQSAGDNEAIFQLQRNVSGRRDEFALVDATLEDYKSFEERLDVAQLRASVQDAVQSGASKREVKRVRSALYSRVSKLAGMKAIRRRAEYEQESDRLRARGLDITALRPIPPAPSPATSSLGAKAIGMFLKRVEPGDIHRSACFITILIAYLRYRPSSVAVLVAREPGSLLDLGTQGIAPIRISQCLLGYPSFSNPRNLIRHFTSCHFKKGTFDAPFECPECLWLGRSRVEWALHVPNARSIIRT</sequence>
<reference evidence="1" key="2">
    <citation type="submission" date="2023-06" db="EMBL/GenBank/DDBJ databases">
        <authorList>
            <consortium name="Lawrence Berkeley National Laboratory"/>
            <person name="Haridas S."/>
            <person name="Hensen N."/>
            <person name="Bonometti L."/>
            <person name="Westerberg I."/>
            <person name="Brannstrom I.O."/>
            <person name="Guillou S."/>
            <person name="Cros-Aarteil S."/>
            <person name="Calhoun S."/>
            <person name="Kuo A."/>
            <person name="Mondo S."/>
            <person name="Pangilinan J."/>
            <person name="Riley R."/>
            <person name="Labutti K."/>
            <person name="Andreopoulos B."/>
            <person name="Lipzen A."/>
            <person name="Chen C."/>
            <person name="Yanf M."/>
            <person name="Daum C."/>
            <person name="Ng V."/>
            <person name="Clum A."/>
            <person name="Steindorff A."/>
            <person name="Ohm R."/>
            <person name="Martin F."/>
            <person name="Silar P."/>
            <person name="Natvig D."/>
            <person name="Lalanne C."/>
            <person name="Gautier V."/>
            <person name="Ament-Velasquez S.L."/>
            <person name="Kruys A."/>
            <person name="Hutchinson M.I."/>
            <person name="Powell A.J."/>
            <person name="Barry K."/>
            <person name="Miller A.N."/>
            <person name="Grigoriev I.V."/>
            <person name="Debuchy R."/>
            <person name="Gladieux P."/>
            <person name="Thoren M.H."/>
            <person name="Johannesson H."/>
        </authorList>
    </citation>
    <scope>NUCLEOTIDE SEQUENCE</scope>
    <source>
        <strain evidence="1">CBS 958.72</strain>
    </source>
</reference>